<comment type="caution">
    <text evidence="7">The sequence shown here is derived from an EMBL/GenBank/DDBJ whole genome shotgun (WGS) entry which is preliminary data.</text>
</comment>
<dbReference type="InterPro" id="IPR052165">
    <property type="entry name" value="Membrane_assoc_protease"/>
</dbReference>
<comment type="subcellular location">
    <subcellularLocation>
        <location evidence="1">Membrane</location>
        <topology evidence="1">Multi-pass membrane protein</topology>
    </subcellularLocation>
</comment>
<dbReference type="InterPro" id="IPR002810">
    <property type="entry name" value="NfeD-like_C"/>
</dbReference>
<dbReference type="PANTHER" id="PTHR33507">
    <property type="entry name" value="INNER MEMBRANE PROTEIN YBBJ"/>
    <property type="match status" value="1"/>
</dbReference>
<dbReference type="STRING" id="1313304.CALK_2086"/>
<dbReference type="Gene3D" id="2.40.50.140">
    <property type="entry name" value="Nucleic acid-binding proteins"/>
    <property type="match status" value="1"/>
</dbReference>
<dbReference type="InterPro" id="IPR012340">
    <property type="entry name" value="NA-bd_OB-fold"/>
</dbReference>
<evidence type="ECO:0000259" key="6">
    <source>
        <dbReference type="Pfam" id="PF01957"/>
    </source>
</evidence>
<keyword evidence="2 5" id="KW-0812">Transmembrane</keyword>
<proteinExistence type="predicted"/>
<reference evidence="7 8" key="1">
    <citation type="journal article" date="2013" name="Environ. Microbiol.">
        <title>Genome analysis of Chitinivibrio alkaliphilus gen. nov., sp. nov., a novel extremely haloalkaliphilic anaerobic chitinolytic bacterium from the candidate phylum Termite Group 3.</title>
        <authorList>
            <person name="Sorokin D.Y."/>
            <person name="Gumerov V.M."/>
            <person name="Rakitin A.L."/>
            <person name="Beletsky A.V."/>
            <person name="Damste J.S."/>
            <person name="Muyzer G."/>
            <person name="Mardanov A.V."/>
            <person name="Ravin N.V."/>
        </authorList>
    </citation>
    <scope>NUCLEOTIDE SEQUENCE [LARGE SCALE GENOMIC DNA]</scope>
    <source>
        <strain evidence="7 8">ACht1</strain>
    </source>
</reference>
<keyword evidence="4 5" id="KW-0472">Membrane</keyword>
<evidence type="ECO:0000313" key="8">
    <source>
        <dbReference type="Proteomes" id="UP000017148"/>
    </source>
</evidence>
<dbReference type="RefSeq" id="WP_022637494.1">
    <property type="nucleotide sequence ID" value="NZ_ASJR01000021.1"/>
</dbReference>
<dbReference type="Proteomes" id="UP000017148">
    <property type="component" value="Unassembled WGS sequence"/>
</dbReference>
<dbReference type="eggNOG" id="COG1030">
    <property type="taxonomic scope" value="Bacteria"/>
</dbReference>
<dbReference type="Pfam" id="PF01957">
    <property type="entry name" value="NfeD"/>
    <property type="match status" value="1"/>
</dbReference>
<dbReference type="GO" id="GO:0016020">
    <property type="term" value="C:membrane"/>
    <property type="evidence" value="ECO:0007669"/>
    <property type="project" value="UniProtKB-SubCell"/>
</dbReference>
<dbReference type="OrthoDB" id="9806253at2"/>
<gene>
    <name evidence="7" type="ORF">CALK_2086</name>
</gene>
<keyword evidence="3 5" id="KW-1133">Transmembrane helix</keyword>
<feature type="transmembrane region" description="Helical" evidence="5">
    <location>
        <begin position="54"/>
        <end position="75"/>
    </location>
</feature>
<dbReference type="EMBL" id="ASJR01000021">
    <property type="protein sequence ID" value="ERP31057.1"/>
    <property type="molecule type" value="Genomic_DNA"/>
</dbReference>
<keyword evidence="8" id="KW-1185">Reference proteome</keyword>
<evidence type="ECO:0000313" key="7">
    <source>
        <dbReference type="EMBL" id="ERP31057.1"/>
    </source>
</evidence>
<evidence type="ECO:0000256" key="5">
    <source>
        <dbReference type="SAM" id="Phobius"/>
    </source>
</evidence>
<protein>
    <recommendedName>
        <fullName evidence="6">NfeD-like C-terminal domain-containing protein</fullName>
    </recommendedName>
</protein>
<dbReference type="PATRIC" id="fig|1313304.3.peg.1984"/>
<evidence type="ECO:0000256" key="3">
    <source>
        <dbReference type="ARBA" id="ARBA00022989"/>
    </source>
</evidence>
<feature type="domain" description="NfeD-like C-terminal" evidence="6">
    <location>
        <begin position="100"/>
        <end position="149"/>
    </location>
</feature>
<name>U7D7H8_9BACT</name>
<organism evidence="7 8">
    <name type="scientific">Chitinivibrio alkaliphilus ACht1</name>
    <dbReference type="NCBI Taxonomy" id="1313304"/>
    <lineage>
        <taxon>Bacteria</taxon>
        <taxon>Pseudomonadati</taxon>
        <taxon>Fibrobacterota</taxon>
        <taxon>Chitinivibrionia</taxon>
        <taxon>Chitinivibrionales</taxon>
        <taxon>Chitinivibrionaceae</taxon>
        <taxon>Chitinivibrio</taxon>
    </lineage>
</organism>
<feature type="transmembrane region" description="Helical" evidence="5">
    <location>
        <begin position="21"/>
        <end position="42"/>
    </location>
</feature>
<evidence type="ECO:0000256" key="4">
    <source>
        <dbReference type="ARBA" id="ARBA00023136"/>
    </source>
</evidence>
<sequence length="154" mass="16396">MVYVVIFLCQVGASLLIIAEMLIPSFGLLTLSSAGLFFYSYFLLHSTNPSFTPVLVLVNLFSIPAVIVYATTLIGSSPAALRRRLEGAATFGKETAVSPGDHGVAQTALRPVGKARFKGGYYDVISREGLLPKGTPVVVYSVKSAKIVVIKDSV</sequence>
<accession>U7D7H8</accession>
<dbReference type="AlphaFoldDB" id="U7D7H8"/>
<evidence type="ECO:0000256" key="1">
    <source>
        <dbReference type="ARBA" id="ARBA00004141"/>
    </source>
</evidence>
<evidence type="ECO:0000256" key="2">
    <source>
        <dbReference type="ARBA" id="ARBA00022692"/>
    </source>
</evidence>